<keyword evidence="1" id="KW-1133">Transmembrane helix</keyword>
<feature type="transmembrane region" description="Helical" evidence="1">
    <location>
        <begin position="352"/>
        <end position="371"/>
    </location>
</feature>
<keyword evidence="1" id="KW-0812">Transmembrane</keyword>
<dbReference type="GeneID" id="25287370"/>
<feature type="transmembrane region" description="Helical" evidence="1">
    <location>
        <begin position="207"/>
        <end position="227"/>
    </location>
</feature>
<feature type="transmembrane region" description="Helical" evidence="1">
    <location>
        <begin position="248"/>
        <end position="273"/>
    </location>
</feature>
<protein>
    <submittedName>
        <fullName evidence="2">Uncharacterized protein</fullName>
    </submittedName>
</protein>
<feature type="transmembrane region" description="Helical" evidence="1">
    <location>
        <begin position="56"/>
        <end position="77"/>
    </location>
</feature>
<proteinExistence type="predicted"/>
<feature type="transmembrane region" description="Helical" evidence="1">
    <location>
        <begin position="84"/>
        <end position="102"/>
    </location>
</feature>
<dbReference type="Proteomes" id="UP000027920">
    <property type="component" value="Unassembled WGS sequence"/>
</dbReference>
<evidence type="ECO:0000313" key="3">
    <source>
        <dbReference type="Proteomes" id="UP000027920"/>
    </source>
</evidence>
<dbReference type="VEuPathDB" id="FungiDB:A1O9_12476"/>
<dbReference type="AlphaFoldDB" id="A0A072NUK3"/>
<accession>A0A072NUK3</accession>
<feature type="transmembrane region" description="Helical" evidence="1">
    <location>
        <begin position="122"/>
        <end position="146"/>
    </location>
</feature>
<comment type="caution">
    <text evidence="2">The sequence shown here is derived from an EMBL/GenBank/DDBJ whole genome shotgun (WGS) entry which is preliminary data.</text>
</comment>
<dbReference type="OrthoDB" id="72269at2759"/>
<feature type="transmembrane region" description="Helical" evidence="1">
    <location>
        <begin position="312"/>
        <end position="331"/>
    </location>
</feature>
<dbReference type="EMBL" id="AMGV01000023">
    <property type="protein sequence ID" value="KEF51559.1"/>
    <property type="molecule type" value="Genomic_DNA"/>
</dbReference>
<organism evidence="2 3">
    <name type="scientific">Exophiala aquamarina CBS 119918</name>
    <dbReference type="NCBI Taxonomy" id="1182545"/>
    <lineage>
        <taxon>Eukaryota</taxon>
        <taxon>Fungi</taxon>
        <taxon>Dikarya</taxon>
        <taxon>Ascomycota</taxon>
        <taxon>Pezizomycotina</taxon>
        <taxon>Eurotiomycetes</taxon>
        <taxon>Chaetothyriomycetidae</taxon>
        <taxon>Chaetothyriales</taxon>
        <taxon>Herpotrichiellaceae</taxon>
        <taxon>Exophiala</taxon>
    </lineage>
</organism>
<evidence type="ECO:0000313" key="2">
    <source>
        <dbReference type="EMBL" id="KEF51559.1"/>
    </source>
</evidence>
<feature type="transmembrane region" description="Helical" evidence="1">
    <location>
        <begin position="166"/>
        <end position="187"/>
    </location>
</feature>
<evidence type="ECO:0000256" key="1">
    <source>
        <dbReference type="SAM" id="Phobius"/>
    </source>
</evidence>
<keyword evidence="1" id="KW-0472">Membrane</keyword>
<dbReference type="RefSeq" id="XP_013254149.1">
    <property type="nucleotide sequence ID" value="XM_013398695.1"/>
</dbReference>
<dbReference type="STRING" id="1182545.A0A072NUK3"/>
<sequence length="390" mass="42202">MALTLPKLLLIVLSVAGFWTLWGFPYQNGLLKLLAAQAEPGAVIPGPTLAPMKQTYTGMGVVDKQLTVLVSFFYTAIDGNRADISLSFLALGGQVLGAWTLITIESLRVANKGKFLLTATTLLGLGVAIIGYACVAPLWFALHLWVSPTVNNPKDYQLIVDTPVKLAIAPISILIGFGLPSVVMTLPAPAVLSFDTKQTWTAIQQGWPIWIGITHFILSTFAIILDQRASIMTEKAKRAKTITYLRRAYAFSILSSTGSYLGGLSLSMLAYAFPVLFRSTYLAQLQPQQVYWPVLPFGEHQVKELADGALPFLQWDLIIAVGANLVWGLAVRAASKTEKGSIGQTLIGSAKIAVIALLLGPTAAATVAVWARDEFIFRRSDPSVEKNKEN</sequence>
<name>A0A072NUK3_9EURO</name>
<reference evidence="2 3" key="1">
    <citation type="submission" date="2013-03" db="EMBL/GenBank/DDBJ databases">
        <title>The Genome Sequence of Exophiala aquamarina CBS 119918.</title>
        <authorList>
            <consortium name="The Broad Institute Genomics Platform"/>
            <person name="Cuomo C."/>
            <person name="de Hoog S."/>
            <person name="Gorbushina A."/>
            <person name="Walker B."/>
            <person name="Young S.K."/>
            <person name="Zeng Q."/>
            <person name="Gargeya S."/>
            <person name="Fitzgerald M."/>
            <person name="Haas B."/>
            <person name="Abouelleil A."/>
            <person name="Allen A.W."/>
            <person name="Alvarado L."/>
            <person name="Arachchi H.M."/>
            <person name="Berlin A.M."/>
            <person name="Chapman S.B."/>
            <person name="Gainer-Dewar J."/>
            <person name="Goldberg J."/>
            <person name="Griggs A."/>
            <person name="Gujja S."/>
            <person name="Hansen M."/>
            <person name="Howarth C."/>
            <person name="Imamovic A."/>
            <person name="Ireland A."/>
            <person name="Larimer J."/>
            <person name="McCowan C."/>
            <person name="Murphy C."/>
            <person name="Pearson M."/>
            <person name="Poon T.W."/>
            <person name="Priest M."/>
            <person name="Roberts A."/>
            <person name="Saif S."/>
            <person name="Shea T."/>
            <person name="Sisk P."/>
            <person name="Sykes S."/>
            <person name="Wortman J."/>
            <person name="Nusbaum C."/>
            <person name="Birren B."/>
        </authorList>
    </citation>
    <scope>NUCLEOTIDE SEQUENCE [LARGE SCALE GENOMIC DNA]</scope>
    <source>
        <strain evidence="2 3">CBS 119918</strain>
    </source>
</reference>
<dbReference type="HOGENOM" id="CLU_038717_0_0_1"/>
<gene>
    <name evidence="2" type="ORF">A1O9_12476</name>
</gene>
<keyword evidence="3" id="KW-1185">Reference proteome</keyword>